<keyword evidence="3" id="KW-1185">Reference proteome</keyword>
<dbReference type="InterPro" id="IPR014820">
    <property type="entry name" value="PriCT_1"/>
</dbReference>
<dbReference type="EMBL" id="JAEEGA010000033">
    <property type="protein sequence ID" value="MBP1044572.1"/>
    <property type="molecule type" value="Genomic_DNA"/>
</dbReference>
<sequence>MLNSVKLINLILKTGLKKYRYKNSNHSTIDHVKDSNKKGVVFGFRSKADMQCSKGFVMSSKEAVLDNCGYLTHWTPNIFAWGGYTDASKKYVRGFEEKNLIQENCFVLDVDCGEFSKFRVDYLLVKCMENTDLVPTAIVETPKGYHLYFVLESASYVSSASNYKSLSVAKMISQNLRESFASILPGIDVGCNHFGIFRMPTEENLVHFDESLTYDFEDLMNWSMAYSREQKKSFAFSLTPKKKTKEFTQRHAAWYKQLLQTADVQGGQGQIGRNNALFTLALADYSSGVDQQDCFDQLDLYNTEVLANPVSTREIEKVVASAYSGKYQGAHSEKISALSELYLTNSGVKSSYRNGRVPAQYWVKHAKPRKDRERVHLKEWKADLITYINEHTTWYKPYLDVPREKLIKDLGIPSSTLKVLFRELKKETSVYIQTKRGKGGFTKLATKKSMAYTLLQKRYELFTHYKGVLGRYFPSSLTYTNTISNLRFNRLLASTNVNLFERAP</sequence>
<reference evidence="2" key="1">
    <citation type="submission" date="2020-12" db="EMBL/GenBank/DDBJ databases">
        <title>Vagococcus allomyrinae sp. nov. and Enterococcus lavae sp. nov., isolated from the larvae of Allomyrina dichotoma.</title>
        <authorList>
            <person name="Lee S.D."/>
        </authorList>
    </citation>
    <scope>NUCLEOTIDE SEQUENCE</scope>
    <source>
        <strain evidence="2">BWB3-3</strain>
    </source>
</reference>
<feature type="domain" description="Primase C-terminal 1" evidence="1">
    <location>
        <begin position="262"/>
        <end position="328"/>
    </location>
</feature>
<dbReference type="Pfam" id="PF08708">
    <property type="entry name" value="PriCT_1"/>
    <property type="match status" value="1"/>
</dbReference>
<dbReference type="AlphaFoldDB" id="A0A940PB31"/>
<protein>
    <submittedName>
        <fullName evidence="2">Primase C-terminal domain-containing protein</fullName>
    </submittedName>
</protein>
<dbReference type="RefSeq" id="WP_209533129.1">
    <property type="nucleotide sequence ID" value="NZ_JAEEGA010000033.1"/>
</dbReference>
<evidence type="ECO:0000259" key="1">
    <source>
        <dbReference type="SMART" id="SM00942"/>
    </source>
</evidence>
<proteinExistence type="predicted"/>
<dbReference type="SMART" id="SM00942">
    <property type="entry name" value="PriCT_1"/>
    <property type="match status" value="1"/>
</dbReference>
<organism evidence="2 3">
    <name type="scientific">Vagococcus allomyrinae</name>
    <dbReference type="NCBI Taxonomy" id="2794353"/>
    <lineage>
        <taxon>Bacteria</taxon>
        <taxon>Bacillati</taxon>
        <taxon>Bacillota</taxon>
        <taxon>Bacilli</taxon>
        <taxon>Lactobacillales</taxon>
        <taxon>Enterococcaceae</taxon>
        <taxon>Vagococcus</taxon>
    </lineage>
</organism>
<evidence type="ECO:0000313" key="2">
    <source>
        <dbReference type="EMBL" id="MBP1044572.1"/>
    </source>
</evidence>
<gene>
    <name evidence="2" type="ORF">I6N95_26530</name>
</gene>
<name>A0A940PB31_9ENTE</name>
<dbReference type="Proteomes" id="UP000674938">
    <property type="component" value="Unassembled WGS sequence"/>
</dbReference>
<evidence type="ECO:0000313" key="3">
    <source>
        <dbReference type="Proteomes" id="UP000674938"/>
    </source>
</evidence>
<comment type="caution">
    <text evidence="2">The sequence shown here is derived from an EMBL/GenBank/DDBJ whole genome shotgun (WGS) entry which is preliminary data.</text>
</comment>
<accession>A0A940PB31</accession>